<sequence length="498" mass="54805">MNRRRILFLSTSRGTKVEQQRNRDIFSRTTMIIVIYSLLLLCVVAQGQTFKPGKTTLIRYGGWLPSSKEAYDSFFSQLTDKVSDHRAKALSHIPAVAAFATAMNASSGSDPKMIDFFDQIFLQAAPQNEIKDFDSLLRSLDILLVQPPGFIVPRDPDGNPIGEPIGVPVYILFDLLSNTAAAYDLFRMPAFNVAMKELLDSWGTYLRTPDSTKTLTTLTGGWFSDYGLAYLQAEQRGDFNSTYISPNPEEMDRGFTSWDHFFTREFQPDARPVYSSSDPAIDAGIIVSACESAVLRLDHNVQLHDQFWLKGQKYSLYDMLDHNETATEAFIGGTVYQAFLSPADYHRWRSPVSGTIVNAVVVPGTYYAVLPDGGAEEGDPDFKPGSPYGALIRSQSWLTQSATRAIIYIQADNPKIGLVGFIAVGMVEVSTCSLAVGPGQRIEKGAELGSFHFGGSTHTLLFGPNTDITFNDDIVDPVTGALQVNTHIKVRSALAQAS</sequence>
<evidence type="ECO:0000256" key="1">
    <source>
        <dbReference type="ARBA" id="ARBA00022793"/>
    </source>
</evidence>
<accession>A0AAD7I8X8</accession>
<evidence type="ECO:0000313" key="4">
    <source>
        <dbReference type="EMBL" id="KAJ7736550.1"/>
    </source>
</evidence>
<feature type="domain" description="L-tryptophan decarboxylase PsiD-like" evidence="3">
    <location>
        <begin position="95"/>
        <end position="229"/>
    </location>
</feature>
<name>A0AAD7I8X8_9AGAR</name>
<dbReference type="GO" id="GO:0006646">
    <property type="term" value="P:phosphatidylethanolamine biosynthetic process"/>
    <property type="evidence" value="ECO:0007669"/>
    <property type="project" value="TreeGrafter"/>
</dbReference>
<comment type="caution">
    <text evidence="4">The sequence shown here is derived from an EMBL/GenBank/DDBJ whole genome shotgun (WGS) entry which is preliminary data.</text>
</comment>
<dbReference type="GO" id="GO:0005739">
    <property type="term" value="C:mitochondrion"/>
    <property type="evidence" value="ECO:0007669"/>
    <property type="project" value="TreeGrafter"/>
</dbReference>
<dbReference type="InterPro" id="IPR003817">
    <property type="entry name" value="PS_Dcarbxylase"/>
</dbReference>
<protein>
    <submittedName>
        <fullName evidence="4">Phosphatidylserine decarboxylase</fullName>
    </submittedName>
</protein>
<reference evidence="4" key="1">
    <citation type="submission" date="2023-03" db="EMBL/GenBank/DDBJ databases">
        <title>Massive genome expansion in bonnet fungi (Mycena s.s.) driven by repeated elements and novel gene families across ecological guilds.</title>
        <authorList>
            <consortium name="Lawrence Berkeley National Laboratory"/>
            <person name="Harder C.B."/>
            <person name="Miyauchi S."/>
            <person name="Viragh M."/>
            <person name="Kuo A."/>
            <person name="Thoen E."/>
            <person name="Andreopoulos B."/>
            <person name="Lu D."/>
            <person name="Skrede I."/>
            <person name="Drula E."/>
            <person name="Henrissat B."/>
            <person name="Morin E."/>
            <person name="Kohler A."/>
            <person name="Barry K."/>
            <person name="LaButti K."/>
            <person name="Morin E."/>
            <person name="Salamov A."/>
            <person name="Lipzen A."/>
            <person name="Mereny Z."/>
            <person name="Hegedus B."/>
            <person name="Baldrian P."/>
            <person name="Stursova M."/>
            <person name="Weitz H."/>
            <person name="Taylor A."/>
            <person name="Grigoriev I.V."/>
            <person name="Nagy L.G."/>
            <person name="Martin F."/>
            <person name="Kauserud H."/>
        </authorList>
    </citation>
    <scope>NUCLEOTIDE SEQUENCE</scope>
    <source>
        <strain evidence="4">CBHHK188m</strain>
    </source>
</reference>
<evidence type="ECO:0000313" key="5">
    <source>
        <dbReference type="Proteomes" id="UP001215280"/>
    </source>
</evidence>
<keyword evidence="2" id="KW-0456">Lyase</keyword>
<dbReference type="Pfam" id="PF12588">
    <property type="entry name" value="PSDC"/>
    <property type="match status" value="1"/>
</dbReference>
<keyword evidence="5" id="KW-1185">Reference proteome</keyword>
<dbReference type="AlphaFoldDB" id="A0AAD7I8X8"/>
<keyword evidence="1" id="KW-0210">Decarboxylase</keyword>
<dbReference type="GO" id="GO:0004609">
    <property type="term" value="F:phosphatidylserine decarboxylase activity"/>
    <property type="evidence" value="ECO:0007669"/>
    <property type="project" value="InterPro"/>
</dbReference>
<dbReference type="Proteomes" id="UP001215280">
    <property type="component" value="Unassembled WGS sequence"/>
</dbReference>
<dbReference type="Pfam" id="PF02666">
    <property type="entry name" value="PS_Dcarbxylase"/>
    <property type="match status" value="1"/>
</dbReference>
<dbReference type="InterPro" id="IPR022237">
    <property type="entry name" value="PsiD-like"/>
</dbReference>
<dbReference type="PANTHER" id="PTHR10067">
    <property type="entry name" value="PHOSPHATIDYLSERINE DECARBOXYLASE"/>
    <property type="match status" value="1"/>
</dbReference>
<gene>
    <name evidence="4" type="ORF">DFH07DRAFT_893204</name>
</gene>
<dbReference type="PANTHER" id="PTHR10067:SF9">
    <property type="entry name" value="PHOSPHATIDYLSERINE DECARBOXYLASE FAMILY PROTEIN (AFU_ORTHOLOGUE AFUA_7G01730)"/>
    <property type="match status" value="1"/>
</dbReference>
<dbReference type="EMBL" id="JARJLG010000148">
    <property type="protein sequence ID" value="KAJ7736550.1"/>
    <property type="molecule type" value="Genomic_DNA"/>
</dbReference>
<proteinExistence type="predicted"/>
<evidence type="ECO:0000259" key="3">
    <source>
        <dbReference type="Pfam" id="PF12588"/>
    </source>
</evidence>
<organism evidence="4 5">
    <name type="scientific">Mycena maculata</name>
    <dbReference type="NCBI Taxonomy" id="230809"/>
    <lineage>
        <taxon>Eukaryota</taxon>
        <taxon>Fungi</taxon>
        <taxon>Dikarya</taxon>
        <taxon>Basidiomycota</taxon>
        <taxon>Agaricomycotina</taxon>
        <taxon>Agaricomycetes</taxon>
        <taxon>Agaricomycetidae</taxon>
        <taxon>Agaricales</taxon>
        <taxon>Marasmiineae</taxon>
        <taxon>Mycenaceae</taxon>
        <taxon>Mycena</taxon>
    </lineage>
</organism>
<evidence type="ECO:0000256" key="2">
    <source>
        <dbReference type="ARBA" id="ARBA00023239"/>
    </source>
</evidence>